<proteinExistence type="predicted"/>
<reference evidence="1 2" key="1">
    <citation type="submission" date="2020-08" db="EMBL/GenBank/DDBJ databases">
        <authorList>
            <person name="Seo M.-J."/>
        </authorList>
    </citation>
    <scope>NUCLEOTIDE SEQUENCE [LARGE SCALE GENOMIC DNA]</scope>
    <source>
        <strain evidence="1 2">KIGAM211</strain>
    </source>
</reference>
<evidence type="ECO:0000313" key="2">
    <source>
        <dbReference type="Proteomes" id="UP000523955"/>
    </source>
</evidence>
<dbReference type="AlphaFoldDB" id="A0A7X0RFT1"/>
<sequence>MEETFEFLKAAFEQVDLELVRINHYADDSAGDFVLDPWGLELLVEVKRSSLVTTETAKRLVHDAEQSLKSASQEIAFMVVANRVTADARTVLTQHGWGYLDLRGHLSLRVGNRVVISAEVRPHWSPTERTEALAGKAGLEVATALLMNPDRPFAVRELARQLGRSPSTVSDIASSLRRELLIDEGLRPDRARLFWAMADRWPSKRTYLAESPAPGNVLGITGPLKLGLDDVETSTGWALTDSAAAAILGAPIAVRSDAPLDFFVPDETVARRAKRLLEPASSRETAKCSIRVAPVPAVCRERLDVQMNFYEWPVAHPLFVALDLAQDKGRGREILDDWNPKNGWDRAW</sequence>
<dbReference type="RefSeq" id="WP_185252653.1">
    <property type="nucleotide sequence ID" value="NZ_JACKXE010000001.1"/>
</dbReference>
<dbReference type="EMBL" id="JACKXE010000001">
    <property type="protein sequence ID" value="MBB6627501.1"/>
    <property type="molecule type" value="Genomic_DNA"/>
</dbReference>
<name>A0A7X0RFT1_9ACTN</name>
<keyword evidence="2" id="KW-1185">Reference proteome</keyword>
<organism evidence="1 2">
    <name type="scientific">Nocardioides luti</name>
    <dbReference type="NCBI Taxonomy" id="2761101"/>
    <lineage>
        <taxon>Bacteria</taxon>
        <taxon>Bacillati</taxon>
        <taxon>Actinomycetota</taxon>
        <taxon>Actinomycetes</taxon>
        <taxon>Propionibacteriales</taxon>
        <taxon>Nocardioidaceae</taxon>
        <taxon>Nocardioides</taxon>
    </lineage>
</organism>
<dbReference type="Proteomes" id="UP000523955">
    <property type="component" value="Unassembled WGS sequence"/>
</dbReference>
<accession>A0A7X0RFT1</accession>
<gene>
    <name evidence="1" type="ORF">H5V45_09215</name>
</gene>
<evidence type="ECO:0000313" key="1">
    <source>
        <dbReference type="EMBL" id="MBB6627501.1"/>
    </source>
</evidence>
<comment type="caution">
    <text evidence="1">The sequence shown here is derived from an EMBL/GenBank/DDBJ whole genome shotgun (WGS) entry which is preliminary data.</text>
</comment>
<protein>
    <submittedName>
        <fullName evidence="1">Transcriptional regulator</fullName>
    </submittedName>
</protein>